<dbReference type="InterPro" id="IPR016014">
    <property type="entry name" value="Clusterin_N"/>
</dbReference>
<evidence type="ECO:0000259" key="11">
    <source>
        <dbReference type="SMART" id="SM00035"/>
    </source>
</evidence>
<feature type="domain" description="Clusterin C-terminal" evidence="11">
    <location>
        <begin position="293"/>
        <end position="487"/>
    </location>
</feature>
<protein>
    <recommendedName>
        <fullName evidence="7">Clusterin</fullName>
    </recommendedName>
</protein>
<evidence type="ECO:0000256" key="9">
    <source>
        <dbReference type="SAM" id="MobiDB-lite"/>
    </source>
</evidence>
<comment type="subcellular location">
    <subcellularLocation>
        <location evidence="1">Secreted</location>
    </subcellularLocation>
</comment>
<dbReference type="PANTHER" id="PTHR10970:SF1">
    <property type="entry name" value="CLUSTERIN"/>
    <property type="match status" value="1"/>
</dbReference>
<dbReference type="SMART" id="SM00035">
    <property type="entry name" value="CLa"/>
    <property type="match status" value="1"/>
</dbReference>
<dbReference type="GO" id="GO:0051787">
    <property type="term" value="F:misfolded protein binding"/>
    <property type="evidence" value="ECO:0007669"/>
    <property type="project" value="TreeGrafter"/>
</dbReference>
<evidence type="ECO:0000256" key="3">
    <source>
        <dbReference type="ARBA" id="ARBA00022525"/>
    </source>
</evidence>
<keyword evidence="6" id="KW-0325">Glycoprotein</keyword>
<dbReference type="EMBL" id="VBQZ03000094">
    <property type="protein sequence ID" value="MXQ93551.1"/>
    <property type="molecule type" value="Genomic_DNA"/>
</dbReference>
<feature type="coiled-coil region" evidence="8">
    <location>
        <begin position="198"/>
        <end position="232"/>
    </location>
</feature>
<dbReference type="GO" id="GO:0005634">
    <property type="term" value="C:nucleus"/>
    <property type="evidence" value="ECO:0007669"/>
    <property type="project" value="TreeGrafter"/>
</dbReference>
<dbReference type="SMART" id="SM00030">
    <property type="entry name" value="CLb"/>
    <property type="match status" value="1"/>
</dbReference>
<evidence type="ECO:0000259" key="10">
    <source>
        <dbReference type="SMART" id="SM00030"/>
    </source>
</evidence>
<dbReference type="Pfam" id="PF01093">
    <property type="entry name" value="Clusterin"/>
    <property type="match status" value="2"/>
</dbReference>
<gene>
    <name evidence="12" type="ORF">E5288_WYG001809</name>
</gene>
<evidence type="ECO:0000256" key="6">
    <source>
        <dbReference type="ARBA" id="ARBA00023180"/>
    </source>
</evidence>
<dbReference type="GO" id="GO:0032436">
    <property type="term" value="P:positive regulation of proteasomal ubiquitin-dependent protein catabolic process"/>
    <property type="evidence" value="ECO:0007669"/>
    <property type="project" value="TreeGrafter"/>
</dbReference>
<name>A0A6B0RWJ0_9CETA</name>
<keyword evidence="4" id="KW-0732">Signal</keyword>
<proteinExistence type="inferred from homology"/>
<feature type="region of interest" description="Disordered" evidence="9">
    <location>
        <begin position="85"/>
        <end position="115"/>
    </location>
</feature>
<evidence type="ECO:0000313" key="13">
    <source>
        <dbReference type="Proteomes" id="UP000322234"/>
    </source>
</evidence>
<keyword evidence="13" id="KW-1185">Reference proteome</keyword>
<keyword evidence="5" id="KW-1015">Disulfide bond</keyword>
<dbReference type="InterPro" id="IPR016015">
    <property type="entry name" value="Clusterin_C"/>
</dbReference>
<keyword evidence="3" id="KW-0964">Secreted</keyword>
<reference evidence="12" key="1">
    <citation type="submission" date="2019-10" db="EMBL/GenBank/DDBJ databases">
        <title>The sequence and de novo assembly of the wild yak genome.</title>
        <authorList>
            <person name="Liu Y."/>
        </authorList>
    </citation>
    <scope>NUCLEOTIDE SEQUENCE [LARGE SCALE GENOMIC DNA]</scope>
    <source>
        <strain evidence="12">WY2019</strain>
    </source>
</reference>
<evidence type="ECO:0000313" key="12">
    <source>
        <dbReference type="EMBL" id="MXQ93551.1"/>
    </source>
</evidence>
<keyword evidence="8" id="KW-0175">Coiled coil</keyword>
<dbReference type="PANTHER" id="PTHR10970">
    <property type="entry name" value="CLUSTERIN"/>
    <property type="match status" value="1"/>
</dbReference>
<organism evidence="12 13">
    <name type="scientific">Bos mutus</name>
    <name type="common">wild yak</name>
    <dbReference type="NCBI Taxonomy" id="72004"/>
    <lineage>
        <taxon>Eukaryota</taxon>
        <taxon>Metazoa</taxon>
        <taxon>Chordata</taxon>
        <taxon>Craniata</taxon>
        <taxon>Vertebrata</taxon>
        <taxon>Euteleostomi</taxon>
        <taxon>Mammalia</taxon>
        <taxon>Eutheria</taxon>
        <taxon>Laurasiatheria</taxon>
        <taxon>Artiodactyla</taxon>
        <taxon>Ruminantia</taxon>
        <taxon>Pecora</taxon>
        <taxon>Bovidae</taxon>
        <taxon>Bovinae</taxon>
        <taxon>Bos</taxon>
    </lineage>
</organism>
<evidence type="ECO:0000256" key="1">
    <source>
        <dbReference type="ARBA" id="ARBA00004613"/>
    </source>
</evidence>
<accession>A0A6B0RWJ0</accession>
<feature type="domain" description="Clusterin N-terminal" evidence="10">
    <location>
        <begin position="173"/>
        <end position="388"/>
    </location>
</feature>
<comment type="caution">
    <text evidence="12">The sequence shown here is derived from an EMBL/GenBank/DDBJ whole genome shotgun (WGS) entry which is preliminary data.</text>
</comment>
<sequence length="491" mass="53759">MPRAGCCTSPTSPNAHPLYLRPLPAPASGKLSVLSTAFFGCPAGLEPFPKWVYTQRSAINTGASPCSARGVAGSLWAALTGEKSPLFQSPVQPRRREDERRAGGGGPPGEERMVAGSPRAVRGGALGGVRRSREGKWLEPHRQGTELGTENCGVGDPMPCLPVTAYFKGWGSQRTCGGAENGFRVCIVSGRGEPLPVLVRVKWEVKQIKTQIEQTNEERKLLHSSLEEAKKKKENPLNDTRDSETKLKASQGVCNKTTTALWDECKPCLKQICMKFYAPVCRSGSGLVGHQVTRRPAPSAQHVSGRGMRTEYASLILHRSSSALGTGCVTRLPFVFIPVELSLHIPVICLCSFHLWADCSASNPTQTLLRQQLNESLQLAEKFSRLYNQLLQSYQQKLLNTSALLKQLNEQFTWVSQLANLTQNDDQYHLQVSMVSLECSDPSIPSGLTKVAVKLFNSFPITVTVPQEVSSPDFMENAVEKALQGYRQRSP</sequence>
<dbReference type="AlphaFoldDB" id="A0A6B0RWJ0"/>
<dbReference type="GO" id="GO:0005615">
    <property type="term" value="C:extracellular space"/>
    <property type="evidence" value="ECO:0007669"/>
    <property type="project" value="TreeGrafter"/>
</dbReference>
<evidence type="ECO:0000256" key="8">
    <source>
        <dbReference type="SAM" id="Coils"/>
    </source>
</evidence>
<evidence type="ECO:0000256" key="7">
    <source>
        <dbReference type="RuleBase" id="RU000629"/>
    </source>
</evidence>
<evidence type="ECO:0000256" key="4">
    <source>
        <dbReference type="ARBA" id="ARBA00022729"/>
    </source>
</evidence>
<comment type="similarity">
    <text evidence="2 7">Belongs to the clusterin family.</text>
</comment>
<dbReference type="InterPro" id="IPR000753">
    <property type="entry name" value="Clusterin-like"/>
</dbReference>
<dbReference type="Proteomes" id="UP000322234">
    <property type="component" value="Unassembled WGS sequence"/>
</dbReference>
<evidence type="ECO:0000256" key="5">
    <source>
        <dbReference type="ARBA" id="ARBA00023157"/>
    </source>
</evidence>
<evidence type="ECO:0000256" key="2">
    <source>
        <dbReference type="ARBA" id="ARBA00010069"/>
    </source>
</evidence>
<dbReference type="GO" id="GO:0042981">
    <property type="term" value="P:regulation of apoptotic process"/>
    <property type="evidence" value="ECO:0007669"/>
    <property type="project" value="TreeGrafter"/>
</dbReference>